<dbReference type="Proteomes" id="UP000030645">
    <property type="component" value="Unassembled WGS sequence"/>
</dbReference>
<gene>
    <name evidence="3" type="ORF">L484_018800</name>
</gene>
<dbReference type="PROSITE" id="PS51774">
    <property type="entry name" value="NAB"/>
    <property type="match status" value="1"/>
</dbReference>
<reference evidence="4" key="1">
    <citation type="submission" date="2013-01" db="EMBL/GenBank/DDBJ databases">
        <title>Draft Genome Sequence of a Mulberry Tree, Morus notabilis C.K. Schneid.</title>
        <authorList>
            <person name="He N."/>
            <person name="Zhao S."/>
        </authorList>
    </citation>
    <scope>NUCLEOTIDE SEQUENCE</scope>
</reference>
<dbReference type="AlphaFoldDB" id="W9RIT2"/>
<feature type="domain" description="NAB" evidence="2">
    <location>
        <begin position="35"/>
        <end position="62"/>
    </location>
</feature>
<dbReference type="GO" id="GO:0003779">
    <property type="term" value="F:actin binding"/>
    <property type="evidence" value="ECO:0007669"/>
    <property type="project" value="InterPro"/>
</dbReference>
<protein>
    <recommendedName>
        <fullName evidence="2">NAB domain-containing protein</fullName>
    </recommendedName>
</protein>
<sequence>MESLCFTVHGIVYLGLRRPKVQSKIMKRTEPKRSHSWWWDSHISPKNSRWLSENLEGPEYLV</sequence>
<keyword evidence="4" id="KW-1185">Reference proteome</keyword>
<name>W9RIT2_9ROSA</name>
<keyword evidence="1" id="KW-0175">Coiled coil</keyword>
<dbReference type="STRING" id="981085.W9RIT2"/>
<accession>W9RIT2</accession>
<evidence type="ECO:0000313" key="3">
    <source>
        <dbReference type="EMBL" id="EXB56011.1"/>
    </source>
</evidence>
<dbReference type="InterPro" id="IPR011684">
    <property type="entry name" value="NAB"/>
</dbReference>
<evidence type="ECO:0000313" key="4">
    <source>
        <dbReference type="Proteomes" id="UP000030645"/>
    </source>
</evidence>
<proteinExistence type="predicted"/>
<evidence type="ECO:0000259" key="2">
    <source>
        <dbReference type="PROSITE" id="PS51774"/>
    </source>
</evidence>
<dbReference type="EMBL" id="KE344275">
    <property type="protein sequence ID" value="EXB56011.1"/>
    <property type="molecule type" value="Genomic_DNA"/>
</dbReference>
<organism evidence="3 4">
    <name type="scientific">Morus notabilis</name>
    <dbReference type="NCBI Taxonomy" id="981085"/>
    <lineage>
        <taxon>Eukaryota</taxon>
        <taxon>Viridiplantae</taxon>
        <taxon>Streptophyta</taxon>
        <taxon>Embryophyta</taxon>
        <taxon>Tracheophyta</taxon>
        <taxon>Spermatophyta</taxon>
        <taxon>Magnoliopsida</taxon>
        <taxon>eudicotyledons</taxon>
        <taxon>Gunneridae</taxon>
        <taxon>Pentapetalae</taxon>
        <taxon>rosids</taxon>
        <taxon>fabids</taxon>
        <taxon>Rosales</taxon>
        <taxon>Moraceae</taxon>
        <taxon>Moreae</taxon>
        <taxon>Morus</taxon>
    </lineage>
</organism>
<evidence type="ECO:0000256" key="1">
    <source>
        <dbReference type="ARBA" id="ARBA00023054"/>
    </source>
</evidence>